<organism evidence="1">
    <name type="scientific">marine sediment metagenome</name>
    <dbReference type="NCBI Taxonomy" id="412755"/>
    <lineage>
        <taxon>unclassified sequences</taxon>
        <taxon>metagenomes</taxon>
        <taxon>ecological metagenomes</taxon>
    </lineage>
</organism>
<dbReference type="EMBL" id="BART01036026">
    <property type="protein sequence ID" value="GAH06928.1"/>
    <property type="molecule type" value="Genomic_DNA"/>
</dbReference>
<reference evidence="1" key="1">
    <citation type="journal article" date="2014" name="Front. Microbiol.">
        <title>High frequency of phylogenetically diverse reductive dehalogenase-homologous genes in deep subseafloor sedimentary metagenomes.</title>
        <authorList>
            <person name="Kawai M."/>
            <person name="Futagami T."/>
            <person name="Toyoda A."/>
            <person name="Takaki Y."/>
            <person name="Nishi S."/>
            <person name="Hori S."/>
            <person name="Arai W."/>
            <person name="Tsubouchi T."/>
            <person name="Morono Y."/>
            <person name="Uchiyama I."/>
            <person name="Ito T."/>
            <person name="Fujiyama A."/>
            <person name="Inagaki F."/>
            <person name="Takami H."/>
        </authorList>
    </citation>
    <scope>NUCLEOTIDE SEQUENCE</scope>
    <source>
        <strain evidence="1">Expedition CK06-06</strain>
    </source>
</reference>
<evidence type="ECO:0000313" key="1">
    <source>
        <dbReference type="EMBL" id="GAH06928.1"/>
    </source>
</evidence>
<name>X1EE35_9ZZZZ</name>
<gene>
    <name evidence="1" type="ORF">S01H4_60929</name>
</gene>
<protein>
    <submittedName>
        <fullName evidence="1">Uncharacterized protein</fullName>
    </submittedName>
</protein>
<feature type="non-terminal residue" evidence="1">
    <location>
        <position position="1"/>
    </location>
</feature>
<sequence>SKLTWIEVEEIRNKYVPCKYSLRKLGKEYNVSTASIFNIIKEITWKT</sequence>
<accession>X1EE35</accession>
<proteinExistence type="predicted"/>
<comment type="caution">
    <text evidence="1">The sequence shown here is derived from an EMBL/GenBank/DDBJ whole genome shotgun (WGS) entry which is preliminary data.</text>
</comment>
<dbReference type="AlphaFoldDB" id="X1EE35"/>